<dbReference type="SFLD" id="SFLDG01150">
    <property type="entry name" value="Main.1:_Beta-like"/>
    <property type="match status" value="1"/>
</dbReference>
<gene>
    <name evidence="6" type="ORF">LYNGBM3L_15950</name>
</gene>
<proteinExistence type="inferred from homology"/>
<name>F4XS84_9CYAN</name>
<keyword evidence="2 6" id="KW-0808">Transferase</keyword>
<evidence type="ECO:0000259" key="4">
    <source>
        <dbReference type="PROSITE" id="PS50404"/>
    </source>
</evidence>
<dbReference type="InterPro" id="IPR010987">
    <property type="entry name" value="Glutathione-S-Trfase_C-like"/>
</dbReference>
<protein>
    <submittedName>
        <fullName evidence="6">Glutathione S-transferase</fullName>
    </submittedName>
</protein>
<dbReference type="InterPro" id="IPR036249">
    <property type="entry name" value="Thioredoxin-like_sf"/>
</dbReference>
<dbReference type="SUPFAM" id="SSF47616">
    <property type="entry name" value="GST C-terminal domain-like"/>
    <property type="match status" value="1"/>
</dbReference>
<evidence type="ECO:0000313" key="6">
    <source>
        <dbReference type="EMBL" id="EGJ32549.1"/>
    </source>
</evidence>
<dbReference type="HOGENOM" id="CLU_011226_6_4_3"/>
<dbReference type="PANTHER" id="PTHR44051:SF8">
    <property type="entry name" value="GLUTATHIONE S-TRANSFERASE GSTA"/>
    <property type="match status" value="1"/>
</dbReference>
<dbReference type="SFLD" id="SFLDG00358">
    <property type="entry name" value="Main_(cytGST)"/>
    <property type="match status" value="1"/>
</dbReference>
<dbReference type="Pfam" id="PF00043">
    <property type="entry name" value="GST_C"/>
    <property type="match status" value="1"/>
</dbReference>
<feature type="domain" description="GST N-terminal" evidence="4">
    <location>
        <begin position="63"/>
        <end position="144"/>
    </location>
</feature>
<evidence type="ECO:0000259" key="5">
    <source>
        <dbReference type="PROSITE" id="PS50405"/>
    </source>
</evidence>
<accession>F4XS84</accession>
<evidence type="ECO:0000256" key="2">
    <source>
        <dbReference type="ARBA" id="ARBA00022679"/>
    </source>
</evidence>
<dbReference type="Gene3D" id="3.40.30.10">
    <property type="entry name" value="Glutaredoxin"/>
    <property type="match status" value="1"/>
</dbReference>
<evidence type="ECO:0000256" key="1">
    <source>
        <dbReference type="ARBA" id="ARBA00007409"/>
    </source>
</evidence>
<dbReference type="Pfam" id="PF02798">
    <property type="entry name" value="GST_N"/>
    <property type="match status" value="1"/>
</dbReference>
<dbReference type="Gene3D" id="1.20.1050.10">
    <property type="match status" value="1"/>
</dbReference>
<dbReference type="SFLD" id="SFLDS00019">
    <property type="entry name" value="Glutathione_Transferase_(cytos"/>
    <property type="match status" value="1"/>
</dbReference>
<keyword evidence="7" id="KW-1185">Reference proteome</keyword>
<comment type="similarity">
    <text evidence="1 3">Belongs to the GST superfamily.</text>
</comment>
<dbReference type="InterPro" id="IPR004046">
    <property type="entry name" value="GST_C"/>
</dbReference>
<dbReference type="FunFam" id="3.40.30.10:FF:000039">
    <property type="entry name" value="Glutathione S-transferase domain"/>
    <property type="match status" value="1"/>
</dbReference>
<feature type="domain" description="GST C-terminal" evidence="5">
    <location>
        <begin position="130"/>
        <end position="248"/>
    </location>
</feature>
<dbReference type="InterPro" id="IPR040079">
    <property type="entry name" value="Glutathione_S-Trfase"/>
</dbReference>
<dbReference type="AlphaFoldDB" id="F4XS84"/>
<dbReference type="InterPro" id="IPR036282">
    <property type="entry name" value="Glutathione-S-Trfase_C_sf"/>
</dbReference>
<dbReference type="GO" id="GO:0016740">
    <property type="term" value="F:transferase activity"/>
    <property type="evidence" value="ECO:0007669"/>
    <property type="project" value="UniProtKB-KW"/>
</dbReference>
<dbReference type="InterPro" id="IPR004045">
    <property type="entry name" value="Glutathione_S-Trfase_N"/>
</dbReference>
<dbReference type="PANTHER" id="PTHR44051">
    <property type="entry name" value="GLUTATHIONE S-TRANSFERASE-RELATED"/>
    <property type="match status" value="1"/>
</dbReference>
<dbReference type="PROSITE" id="PS50404">
    <property type="entry name" value="GST_NTER"/>
    <property type="match status" value="1"/>
</dbReference>
<evidence type="ECO:0000256" key="3">
    <source>
        <dbReference type="RuleBase" id="RU003494"/>
    </source>
</evidence>
<sequence>MGLLFCLLATLSTYIILGYVNPVSGKSAFNTSKVNESRSITMSYPTQESEFSSHDNFEVSQSSAQLKLYGALRSRAAIVQWYLEELGVPYKYILLDMKAGEHKQPEYLSINPMGKVPAIVDGDFKLWESGAILVYLANKYGETPSSLEEQSEILQWVLFANATLGLELFWDDRREKETSSLLKPLNELLTDKPFLLGDNLSVADIAVGSYLAYAKILVNLDLKEYPAIADYVMRLSQRPAFRETIGNR</sequence>
<dbReference type="eggNOG" id="COG0625">
    <property type="taxonomic scope" value="Bacteria"/>
</dbReference>
<dbReference type="SUPFAM" id="SSF52833">
    <property type="entry name" value="Thioredoxin-like"/>
    <property type="match status" value="1"/>
</dbReference>
<evidence type="ECO:0000313" key="7">
    <source>
        <dbReference type="Proteomes" id="UP000003959"/>
    </source>
</evidence>
<organism evidence="6 7">
    <name type="scientific">Moorena producens 3L</name>
    <dbReference type="NCBI Taxonomy" id="489825"/>
    <lineage>
        <taxon>Bacteria</taxon>
        <taxon>Bacillati</taxon>
        <taxon>Cyanobacteriota</taxon>
        <taxon>Cyanophyceae</taxon>
        <taxon>Coleofasciculales</taxon>
        <taxon>Coleofasciculaceae</taxon>
        <taxon>Moorena</taxon>
    </lineage>
</organism>
<dbReference type="EMBL" id="GL890917">
    <property type="protein sequence ID" value="EGJ32549.1"/>
    <property type="molecule type" value="Genomic_DNA"/>
</dbReference>
<dbReference type="CDD" id="cd03046">
    <property type="entry name" value="GST_N_GTT1_like"/>
    <property type="match status" value="1"/>
</dbReference>
<dbReference type="PROSITE" id="PS50405">
    <property type="entry name" value="GST_CTER"/>
    <property type="match status" value="1"/>
</dbReference>
<reference evidence="7" key="1">
    <citation type="journal article" date="2011" name="Proc. Natl. Acad. Sci. U.S.A.">
        <title>Genomic insights into the physiology and ecology of the marine filamentous cyanobacterium Lyngbya majuscula.</title>
        <authorList>
            <person name="Jones A.C."/>
            <person name="Monroe E.A."/>
            <person name="Podell S."/>
            <person name="Hess W.R."/>
            <person name="Klages S."/>
            <person name="Esquenazi E."/>
            <person name="Niessen S."/>
            <person name="Hoover H."/>
            <person name="Rothmann M."/>
            <person name="Lasken R.S."/>
            <person name="Yates J.R.III."/>
            <person name="Reinhardt R."/>
            <person name="Kube M."/>
            <person name="Burkart M.D."/>
            <person name="Allen E.E."/>
            <person name="Dorrestein P.C."/>
            <person name="Gerwick W.H."/>
            <person name="Gerwick L."/>
        </authorList>
    </citation>
    <scope>NUCLEOTIDE SEQUENCE [LARGE SCALE GENOMIC DNA]</scope>
    <source>
        <strain evidence="7">3L</strain>
    </source>
</reference>
<dbReference type="Proteomes" id="UP000003959">
    <property type="component" value="Unassembled WGS sequence"/>
</dbReference>